<protein>
    <submittedName>
        <fullName evidence="2">Uncharacterized protein</fullName>
    </submittedName>
</protein>
<dbReference type="OrthoDB" id="6022652at2759"/>
<dbReference type="Proteomes" id="UP000276834">
    <property type="component" value="Unassembled WGS sequence"/>
</dbReference>
<proteinExistence type="predicted"/>
<sequence>MALPRVFFRAGRSQRCSPKPQLPPGTPQSGGVSIPAMKVVNPASRLKQGQQGSPDKGKHIKQRMEYVRIQGQQQATRPSKEASETSPTVSEKPAAGRTSIPVLTSFGARNSSISF</sequence>
<accession>A0A3L8Q997</accession>
<evidence type="ECO:0000313" key="2">
    <source>
        <dbReference type="EMBL" id="RLV63799.1"/>
    </source>
</evidence>
<name>A0A3L8Q997_CHLGU</name>
<gene>
    <name evidence="2" type="ORF">DV515_00017903</name>
</gene>
<comment type="caution">
    <text evidence="2">The sequence shown here is derived from an EMBL/GenBank/DDBJ whole genome shotgun (WGS) entry which is preliminary data.</text>
</comment>
<evidence type="ECO:0000313" key="3">
    <source>
        <dbReference type="Proteomes" id="UP000276834"/>
    </source>
</evidence>
<dbReference type="AlphaFoldDB" id="A0A3L8Q997"/>
<keyword evidence="3" id="KW-1185">Reference proteome</keyword>
<reference evidence="2 3" key="1">
    <citation type="journal article" date="2018" name="Proc. R. Soc. B">
        <title>A non-coding region near Follistatin controls head colour polymorphism in the Gouldian finch.</title>
        <authorList>
            <person name="Toomey M.B."/>
            <person name="Marques C.I."/>
            <person name="Andrade P."/>
            <person name="Araujo P.M."/>
            <person name="Sabatino S."/>
            <person name="Gazda M.A."/>
            <person name="Afonso S."/>
            <person name="Lopes R.J."/>
            <person name="Corbo J.C."/>
            <person name="Carneiro M."/>
        </authorList>
    </citation>
    <scope>NUCLEOTIDE SEQUENCE [LARGE SCALE GENOMIC DNA]</scope>
    <source>
        <strain evidence="2">Red01</strain>
        <tissue evidence="2">Muscle</tissue>
    </source>
</reference>
<organism evidence="2 3">
    <name type="scientific">Chloebia gouldiae</name>
    <name type="common">Gouldian finch</name>
    <name type="synonym">Erythrura gouldiae</name>
    <dbReference type="NCBI Taxonomy" id="44316"/>
    <lineage>
        <taxon>Eukaryota</taxon>
        <taxon>Metazoa</taxon>
        <taxon>Chordata</taxon>
        <taxon>Craniata</taxon>
        <taxon>Vertebrata</taxon>
        <taxon>Euteleostomi</taxon>
        <taxon>Archelosauria</taxon>
        <taxon>Archosauria</taxon>
        <taxon>Dinosauria</taxon>
        <taxon>Saurischia</taxon>
        <taxon>Theropoda</taxon>
        <taxon>Coelurosauria</taxon>
        <taxon>Aves</taxon>
        <taxon>Neognathae</taxon>
        <taxon>Neoaves</taxon>
        <taxon>Telluraves</taxon>
        <taxon>Australaves</taxon>
        <taxon>Passeriformes</taxon>
        <taxon>Passeroidea</taxon>
        <taxon>Passeridae</taxon>
        <taxon>Chloebia</taxon>
    </lineage>
</organism>
<evidence type="ECO:0000256" key="1">
    <source>
        <dbReference type="SAM" id="MobiDB-lite"/>
    </source>
</evidence>
<feature type="region of interest" description="Disordered" evidence="1">
    <location>
        <begin position="1"/>
        <end position="115"/>
    </location>
</feature>
<dbReference type="EMBL" id="QUSF01001912">
    <property type="protein sequence ID" value="RLV63799.1"/>
    <property type="molecule type" value="Genomic_DNA"/>
</dbReference>